<evidence type="ECO:0000256" key="9">
    <source>
        <dbReference type="ARBA" id="ARBA00022840"/>
    </source>
</evidence>
<dbReference type="PANTHER" id="PTHR34299:SF1">
    <property type="entry name" value="DIACYLGLYCEROL KINASE"/>
    <property type="match status" value="1"/>
</dbReference>
<evidence type="ECO:0000256" key="4">
    <source>
        <dbReference type="ARBA" id="ARBA00022516"/>
    </source>
</evidence>
<evidence type="ECO:0000256" key="1">
    <source>
        <dbReference type="ARBA" id="ARBA00004651"/>
    </source>
</evidence>
<feature type="binding site" evidence="16">
    <location>
        <position position="65"/>
    </location>
    <ligand>
        <name>substrate</name>
    </ligand>
</feature>
<dbReference type="EMBL" id="FORQ01000001">
    <property type="protein sequence ID" value="SFI60674.1"/>
    <property type="molecule type" value="Genomic_DNA"/>
</dbReference>
<keyword evidence="10 19" id="KW-1133">Transmembrane helix</keyword>
<evidence type="ECO:0000256" key="11">
    <source>
        <dbReference type="ARBA" id="ARBA00023098"/>
    </source>
</evidence>
<evidence type="ECO:0000256" key="7">
    <source>
        <dbReference type="ARBA" id="ARBA00022741"/>
    </source>
</evidence>
<dbReference type="Proteomes" id="UP000242560">
    <property type="component" value="Unassembled WGS sequence"/>
</dbReference>
<dbReference type="Pfam" id="PF01219">
    <property type="entry name" value="DAGK_prokar"/>
    <property type="match status" value="1"/>
</dbReference>
<feature type="binding site" evidence="17">
    <location>
        <position position="72"/>
    </location>
    <ligand>
        <name>ATP</name>
        <dbReference type="ChEBI" id="CHEBI:30616"/>
    </ligand>
</feature>
<dbReference type="InterPro" id="IPR033717">
    <property type="entry name" value="UDPK"/>
</dbReference>
<feature type="active site" description="Proton acceptor" evidence="15">
    <location>
        <position position="65"/>
    </location>
</feature>
<keyword evidence="21" id="KW-1185">Reference proteome</keyword>
<feature type="binding site" evidence="18">
    <location>
        <position position="72"/>
    </location>
    <ligand>
        <name>a divalent metal cation</name>
        <dbReference type="ChEBI" id="CHEBI:60240"/>
    </ligand>
</feature>
<gene>
    <name evidence="20" type="ORF">SAMN05421638_0230</name>
</gene>
<keyword evidence="4" id="KW-0444">Lipid biosynthesis</keyword>
<keyword evidence="5" id="KW-0808">Transferase</keyword>
<dbReference type="AlphaFoldDB" id="A0A1I3JKH4"/>
<keyword evidence="14" id="KW-1208">Phospholipid metabolism</keyword>
<dbReference type="CDD" id="cd14265">
    <property type="entry name" value="UDPK_IM_like"/>
    <property type="match status" value="1"/>
</dbReference>
<dbReference type="GO" id="GO:0016301">
    <property type="term" value="F:kinase activity"/>
    <property type="evidence" value="ECO:0007669"/>
    <property type="project" value="UniProtKB-KW"/>
</dbReference>
<comment type="subcellular location">
    <subcellularLocation>
        <location evidence="1">Cell membrane</location>
        <topology evidence="1">Multi-pass membrane protein</topology>
    </subcellularLocation>
</comment>
<evidence type="ECO:0000256" key="14">
    <source>
        <dbReference type="ARBA" id="ARBA00023264"/>
    </source>
</evidence>
<dbReference type="GO" id="GO:0005886">
    <property type="term" value="C:plasma membrane"/>
    <property type="evidence" value="ECO:0007669"/>
    <property type="project" value="UniProtKB-SubCell"/>
</dbReference>
<dbReference type="Gene3D" id="1.10.287.3610">
    <property type="match status" value="1"/>
</dbReference>
<feature type="binding site" evidence="17">
    <location>
        <position position="24"/>
    </location>
    <ligand>
        <name>ATP</name>
        <dbReference type="ChEBI" id="CHEBI:30616"/>
    </ligand>
</feature>
<keyword evidence="13" id="KW-0594">Phospholipid biosynthesis</keyword>
<comment type="similarity">
    <text evidence="2">Belongs to the bacterial diacylglycerol kinase family.</text>
</comment>
<keyword evidence="18" id="KW-0460">Magnesium</keyword>
<evidence type="ECO:0000256" key="8">
    <source>
        <dbReference type="ARBA" id="ARBA00022777"/>
    </source>
</evidence>
<feature type="transmembrane region" description="Helical" evidence="19">
    <location>
        <begin position="29"/>
        <end position="46"/>
    </location>
</feature>
<evidence type="ECO:0000256" key="10">
    <source>
        <dbReference type="ARBA" id="ARBA00022989"/>
    </source>
</evidence>
<keyword evidence="7 17" id="KW-0547">Nucleotide-binding</keyword>
<evidence type="ECO:0000313" key="21">
    <source>
        <dbReference type="Proteomes" id="UP000242560"/>
    </source>
</evidence>
<evidence type="ECO:0000256" key="18">
    <source>
        <dbReference type="PIRSR" id="PIRSR600829-4"/>
    </source>
</evidence>
<protein>
    <submittedName>
        <fullName evidence="20">Undecaprenol kinase</fullName>
    </submittedName>
</protein>
<reference evidence="21" key="1">
    <citation type="submission" date="2016-10" db="EMBL/GenBank/DDBJ databases">
        <authorList>
            <person name="Varghese N."/>
            <person name="Submissions S."/>
        </authorList>
    </citation>
    <scope>NUCLEOTIDE SEQUENCE [LARGE SCALE GENOMIC DNA]</scope>
    <source>
        <strain evidence="21">DSM 22251</strain>
    </source>
</reference>
<name>A0A1I3JKH4_9FLAO</name>
<evidence type="ECO:0000256" key="15">
    <source>
        <dbReference type="PIRSR" id="PIRSR600829-1"/>
    </source>
</evidence>
<keyword evidence="11" id="KW-0443">Lipid metabolism</keyword>
<evidence type="ECO:0000256" key="13">
    <source>
        <dbReference type="ARBA" id="ARBA00023209"/>
    </source>
</evidence>
<evidence type="ECO:0000256" key="17">
    <source>
        <dbReference type="PIRSR" id="PIRSR600829-3"/>
    </source>
</evidence>
<evidence type="ECO:0000256" key="5">
    <source>
        <dbReference type="ARBA" id="ARBA00022679"/>
    </source>
</evidence>
<sequence length="117" mass="13304">MRKPPLQRSFANAARGIVWIFRNERNFQIEFLALLSNIFLIFYFQVSPAEAAIIILVCFAVLSLELLNTCLEKICDVVQPEFDSRIKIIKDVAAGSVFLMAIAAIIIGFLIYPKYVF</sequence>
<dbReference type="PANTHER" id="PTHR34299">
    <property type="entry name" value="DIACYLGLYCEROL KINASE"/>
    <property type="match status" value="1"/>
</dbReference>
<dbReference type="RefSeq" id="WP_089817903.1">
    <property type="nucleotide sequence ID" value="NZ_FORQ01000001.1"/>
</dbReference>
<evidence type="ECO:0000256" key="12">
    <source>
        <dbReference type="ARBA" id="ARBA00023136"/>
    </source>
</evidence>
<comment type="cofactor">
    <cofactor evidence="18">
        <name>Mg(2+)</name>
        <dbReference type="ChEBI" id="CHEBI:18420"/>
    </cofactor>
    <text evidence="18">Mn(2+), Zn(2+), Cd(2+) and Co(2+) support activity to lesser extents.</text>
</comment>
<keyword evidence="18" id="KW-0479">Metal-binding</keyword>
<proteinExistence type="inferred from homology"/>
<evidence type="ECO:0000256" key="3">
    <source>
        <dbReference type="ARBA" id="ARBA00022475"/>
    </source>
</evidence>
<dbReference type="InterPro" id="IPR036945">
    <property type="entry name" value="DAGK_sf"/>
</dbReference>
<organism evidence="20 21">
    <name type="scientific">Kaistella treverensis</name>
    <dbReference type="NCBI Taxonomy" id="631455"/>
    <lineage>
        <taxon>Bacteria</taxon>
        <taxon>Pseudomonadati</taxon>
        <taxon>Bacteroidota</taxon>
        <taxon>Flavobacteriia</taxon>
        <taxon>Flavobacteriales</taxon>
        <taxon>Weeksellaceae</taxon>
        <taxon>Chryseobacterium group</taxon>
        <taxon>Kaistella</taxon>
    </lineage>
</organism>
<dbReference type="InterPro" id="IPR000829">
    <property type="entry name" value="DAGK"/>
</dbReference>
<evidence type="ECO:0000256" key="16">
    <source>
        <dbReference type="PIRSR" id="PIRSR600829-2"/>
    </source>
</evidence>
<feature type="binding site" evidence="18">
    <location>
        <position position="24"/>
    </location>
    <ligand>
        <name>a divalent metal cation</name>
        <dbReference type="ChEBI" id="CHEBI:60240"/>
    </ligand>
</feature>
<keyword evidence="9 17" id="KW-0067">ATP-binding</keyword>
<evidence type="ECO:0000256" key="2">
    <source>
        <dbReference type="ARBA" id="ARBA00005967"/>
    </source>
</evidence>
<dbReference type="GO" id="GO:0008654">
    <property type="term" value="P:phospholipid biosynthetic process"/>
    <property type="evidence" value="ECO:0007669"/>
    <property type="project" value="UniProtKB-KW"/>
</dbReference>
<evidence type="ECO:0000256" key="6">
    <source>
        <dbReference type="ARBA" id="ARBA00022692"/>
    </source>
</evidence>
<keyword evidence="3" id="KW-1003">Cell membrane</keyword>
<accession>A0A1I3JKH4</accession>
<keyword evidence="8 20" id="KW-0418">Kinase</keyword>
<dbReference type="GO" id="GO:0046872">
    <property type="term" value="F:metal ion binding"/>
    <property type="evidence" value="ECO:0007669"/>
    <property type="project" value="UniProtKB-KW"/>
</dbReference>
<feature type="binding site" evidence="17">
    <location>
        <begin position="90"/>
        <end position="91"/>
    </location>
    <ligand>
        <name>ATP</name>
        <dbReference type="ChEBI" id="CHEBI:30616"/>
    </ligand>
</feature>
<feature type="transmembrane region" description="Helical" evidence="19">
    <location>
        <begin position="52"/>
        <end position="71"/>
    </location>
</feature>
<feature type="transmembrane region" description="Helical" evidence="19">
    <location>
        <begin position="92"/>
        <end position="112"/>
    </location>
</feature>
<dbReference type="GO" id="GO:0005524">
    <property type="term" value="F:ATP binding"/>
    <property type="evidence" value="ECO:0007669"/>
    <property type="project" value="UniProtKB-KW"/>
</dbReference>
<keyword evidence="6 19" id="KW-0812">Transmembrane</keyword>
<keyword evidence="12 19" id="KW-0472">Membrane</keyword>
<evidence type="ECO:0000256" key="19">
    <source>
        <dbReference type="SAM" id="Phobius"/>
    </source>
</evidence>
<evidence type="ECO:0000313" key="20">
    <source>
        <dbReference type="EMBL" id="SFI60674.1"/>
    </source>
</evidence>